<dbReference type="STRING" id="47428.A0A284RE86"/>
<evidence type="ECO:0000313" key="1">
    <source>
        <dbReference type="EMBL" id="SJL07067.1"/>
    </source>
</evidence>
<keyword evidence="2" id="KW-1185">Reference proteome</keyword>
<dbReference type="EMBL" id="FUEG01000007">
    <property type="protein sequence ID" value="SJL07067.1"/>
    <property type="molecule type" value="Genomic_DNA"/>
</dbReference>
<dbReference type="AlphaFoldDB" id="A0A284RE86"/>
<organism evidence="1 2">
    <name type="scientific">Armillaria ostoyae</name>
    <name type="common">Armillaria root rot fungus</name>
    <dbReference type="NCBI Taxonomy" id="47428"/>
    <lineage>
        <taxon>Eukaryota</taxon>
        <taxon>Fungi</taxon>
        <taxon>Dikarya</taxon>
        <taxon>Basidiomycota</taxon>
        <taxon>Agaricomycotina</taxon>
        <taxon>Agaricomycetes</taxon>
        <taxon>Agaricomycetidae</taxon>
        <taxon>Agaricales</taxon>
        <taxon>Marasmiineae</taxon>
        <taxon>Physalacriaceae</taxon>
        <taxon>Armillaria</taxon>
    </lineage>
</organism>
<dbReference type="OrthoDB" id="3365698at2759"/>
<dbReference type="Proteomes" id="UP000219338">
    <property type="component" value="Unassembled WGS sequence"/>
</dbReference>
<accession>A0A284RE86</accession>
<evidence type="ECO:0000313" key="2">
    <source>
        <dbReference type="Proteomes" id="UP000219338"/>
    </source>
</evidence>
<protein>
    <submittedName>
        <fullName evidence="1">Uncharacterized protein</fullName>
    </submittedName>
</protein>
<reference evidence="2" key="1">
    <citation type="journal article" date="2017" name="Nat. Ecol. Evol.">
        <title>Genome expansion and lineage-specific genetic innovations in the forest pathogenic fungi Armillaria.</title>
        <authorList>
            <person name="Sipos G."/>
            <person name="Prasanna A.N."/>
            <person name="Walter M.C."/>
            <person name="O'Connor E."/>
            <person name="Balint B."/>
            <person name="Krizsan K."/>
            <person name="Kiss B."/>
            <person name="Hess J."/>
            <person name="Varga T."/>
            <person name="Slot J."/>
            <person name="Riley R."/>
            <person name="Boka B."/>
            <person name="Rigling D."/>
            <person name="Barry K."/>
            <person name="Lee J."/>
            <person name="Mihaltcheva S."/>
            <person name="LaButti K."/>
            <person name="Lipzen A."/>
            <person name="Waldron R."/>
            <person name="Moloney N.M."/>
            <person name="Sperisen C."/>
            <person name="Kredics L."/>
            <person name="Vagvoelgyi C."/>
            <person name="Patrignani A."/>
            <person name="Fitzpatrick D."/>
            <person name="Nagy I."/>
            <person name="Doyle S."/>
            <person name="Anderson J.B."/>
            <person name="Grigoriev I.V."/>
            <person name="Gueldener U."/>
            <person name="Muensterkoetter M."/>
            <person name="Nagy L.G."/>
        </authorList>
    </citation>
    <scope>NUCLEOTIDE SEQUENCE [LARGE SCALE GENOMIC DNA]</scope>
    <source>
        <strain evidence="2">C18/9</strain>
    </source>
</reference>
<proteinExistence type="predicted"/>
<sequence length="130" mass="14265">MESSANCSPIGTIDLLKMVISRCGTNTISFNLKLDNDSDDDTGGIDLLQELILHSDRWKTVEFYNFDPELLPLLAPIQGHLSSLETLTFDSSPYGIDPDLVDPLSAFEIAPMLRHDASSQSAHTIQGRMG</sequence>
<name>A0A284RE86_ARMOS</name>
<gene>
    <name evidence="1" type="ORF">ARMOST_10410</name>
</gene>